<evidence type="ECO:0000313" key="1">
    <source>
        <dbReference type="EMBL" id="JAD55756.1"/>
    </source>
</evidence>
<organism evidence="1">
    <name type="scientific">Arundo donax</name>
    <name type="common">Giant reed</name>
    <name type="synonym">Donax arundinaceus</name>
    <dbReference type="NCBI Taxonomy" id="35708"/>
    <lineage>
        <taxon>Eukaryota</taxon>
        <taxon>Viridiplantae</taxon>
        <taxon>Streptophyta</taxon>
        <taxon>Embryophyta</taxon>
        <taxon>Tracheophyta</taxon>
        <taxon>Spermatophyta</taxon>
        <taxon>Magnoliopsida</taxon>
        <taxon>Liliopsida</taxon>
        <taxon>Poales</taxon>
        <taxon>Poaceae</taxon>
        <taxon>PACMAD clade</taxon>
        <taxon>Arundinoideae</taxon>
        <taxon>Arundineae</taxon>
        <taxon>Arundo</taxon>
    </lineage>
</organism>
<proteinExistence type="predicted"/>
<dbReference type="AlphaFoldDB" id="A0A0A9AXB5"/>
<dbReference type="EMBL" id="GBRH01242139">
    <property type="protein sequence ID" value="JAD55756.1"/>
    <property type="molecule type" value="Transcribed_RNA"/>
</dbReference>
<accession>A0A0A9AXB5</accession>
<reference evidence="1" key="2">
    <citation type="journal article" date="2015" name="Data Brief">
        <title>Shoot transcriptome of the giant reed, Arundo donax.</title>
        <authorList>
            <person name="Barrero R.A."/>
            <person name="Guerrero F.D."/>
            <person name="Moolhuijzen P."/>
            <person name="Goolsby J.A."/>
            <person name="Tidwell J."/>
            <person name="Bellgard S.E."/>
            <person name="Bellgard M.I."/>
        </authorList>
    </citation>
    <scope>NUCLEOTIDE SEQUENCE</scope>
    <source>
        <tissue evidence="1">Shoot tissue taken approximately 20 cm above the soil surface</tissue>
    </source>
</reference>
<sequence length="30" mass="3157">MSGAAAAKAFARVCSLMLNSDQRSVSKLRS</sequence>
<reference evidence="1" key="1">
    <citation type="submission" date="2014-09" db="EMBL/GenBank/DDBJ databases">
        <authorList>
            <person name="Magalhaes I.L.F."/>
            <person name="Oliveira U."/>
            <person name="Santos F.R."/>
            <person name="Vidigal T.H.D.A."/>
            <person name="Brescovit A.D."/>
            <person name="Santos A.J."/>
        </authorList>
    </citation>
    <scope>NUCLEOTIDE SEQUENCE</scope>
    <source>
        <tissue evidence="1">Shoot tissue taken approximately 20 cm above the soil surface</tissue>
    </source>
</reference>
<name>A0A0A9AXB5_ARUDO</name>
<protein>
    <submittedName>
        <fullName evidence="1">Uncharacterized protein</fullName>
    </submittedName>
</protein>